<gene>
    <name evidence="4" type="ORF">E2F46_10030</name>
</gene>
<name>A0A4R5TP71_9GAMM</name>
<keyword evidence="5" id="KW-1185">Reference proteome</keyword>
<accession>A0A4R5TP71</accession>
<dbReference type="Pfam" id="PF14302">
    <property type="entry name" value="DUF4377"/>
    <property type="match status" value="1"/>
</dbReference>
<dbReference type="Proteomes" id="UP000294796">
    <property type="component" value="Unassembled WGS sequence"/>
</dbReference>
<feature type="signal peptide" evidence="1">
    <location>
        <begin position="1"/>
        <end position="21"/>
    </location>
</feature>
<dbReference type="InterPro" id="IPR025485">
    <property type="entry name" value="DUF4377"/>
</dbReference>
<feature type="chain" id="PRO_5020790116" evidence="1">
    <location>
        <begin position="22"/>
        <end position="266"/>
    </location>
</feature>
<feature type="domain" description="DUF4377" evidence="3">
    <location>
        <begin position="176"/>
        <end position="260"/>
    </location>
</feature>
<dbReference type="PANTHER" id="PTHR35535">
    <property type="entry name" value="HEAT SHOCK PROTEIN HSLJ"/>
    <property type="match status" value="1"/>
</dbReference>
<dbReference type="Gene3D" id="2.40.128.270">
    <property type="match status" value="1"/>
</dbReference>
<dbReference type="EMBL" id="SMTF01000006">
    <property type="protein sequence ID" value="TDK23856.1"/>
    <property type="molecule type" value="Genomic_DNA"/>
</dbReference>
<dbReference type="InterPro" id="IPR053147">
    <property type="entry name" value="Hsp_HslJ-like"/>
</dbReference>
<protein>
    <submittedName>
        <fullName evidence="4">DUF4377 domain-containing protein</fullName>
    </submittedName>
</protein>
<proteinExistence type="predicted"/>
<reference evidence="4 5" key="1">
    <citation type="submission" date="2019-03" db="EMBL/GenBank/DDBJ databases">
        <title>Luteimonas zhaokaii sp.nov., isolated from the rectal contents of Plateau pika in Yushu, Qinghai Province, China.</title>
        <authorList>
            <person name="Zhang G."/>
        </authorList>
    </citation>
    <scope>NUCLEOTIDE SEQUENCE [LARGE SCALE GENOMIC DNA]</scope>
    <source>
        <strain evidence="4 5">B9</strain>
    </source>
</reference>
<evidence type="ECO:0000313" key="5">
    <source>
        <dbReference type="Proteomes" id="UP000294796"/>
    </source>
</evidence>
<dbReference type="PROSITE" id="PS51257">
    <property type="entry name" value="PROKAR_LIPOPROTEIN"/>
    <property type="match status" value="1"/>
</dbReference>
<dbReference type="RefSeq" id="WP_133321953.1">
    <property type="nucleotide sequence ID" value="NZ_SMTF01000006.1"/>
</dbReference>
<organism evidence="4 5">
    <name type="scientific">Luteimonas aestuarii</name>
    <dbReference type="NCBI Taxonomy" id="453837"/>
    <lineage>
        <taxon>Bacteria</taxon>
        <taxon>Pseudomonadati</taxon>
        <taxon>Pseudomonadota</taxon>
        <taxon>Gammaproteobacteria</taxon>
        <taxon>Lysobacterales</taxon>
        <taxon>Lysobacteraceae</taxon>
        <taxon>Luteimonas</taxon>
    </lineage>
</organism>
<dbReference type="InterPro" id="IPR005184">
    <property type="entry name" value="DUF306_Meta_HslJ"/>
</dbReference>
<dbReference type="PANTHER" id="PTHR35535:SF2">
    <property type="entry name" value="DUF306 DOMAIN-CONTAINING PROTEIN"/>
    <property type="match status" value="1"/>
</dbReference>
<evidence type="ECO:0000256" key="1">
    <source>
        <dbReference type="SAM" id="SignalP"/>
    </source>
</evidence>
<evidence type="ECO:0000259" key="2">
    <source>
        <dbReference type="Pfam" id="PF03724"/>
    </source>
</evidence>
<dbReference type="AlphaFoldDB" id="A0A4R5TP71"/>
<evidence type="ECO:0000313" key="4">
    <source>
        <dbReference type="EMBL" id="TDK23856.1"/>
    </source>
</evidence>
<keyword evidence="1" id="KW-0732">Signal</keyword>
<dbReference type="OrthoDB" id="7871744at2"/>
<dbReference type="Pfam" id="PF03724">
    <property type="entry name" value="META"/>
    <property type="match status" value="1"/>
</dbReference>
<comment type="caution">
    <text evidence="4">The sequence shown here is derived from an EMBL/GenBank/DDBJ whole genome shotgun (WGS) entry which is preliminary data.</text>
</comment>
<evidence type="ECO:0000259" key="3">
    <source>
        <dbReference type="Pfam" id="PF14302"/>
    </source>
</evidence>
<sequence>MRTLALLTLPALLLATACTQAPRTPGSADAATAPPAAGTFDATRLGDYHWRLRQATDSDGNRIDALFPRAELPLQVDFADGRVSVSNACNHIGGSYALDGNALSVGNLVQTQMACVDAALMQSDDAIGERLQAGGTLRLDGDDLVLATPAGDTLRFNGVPTPDTRFGGPGERVFLEVAARRVPCHHPLMPDHRCLHVREITYADNGTRQSTGEWGFLYQDIEGYTHEPGVRNVLRLNRYTIANPPADASSIAYVLDMVVESEVVDR</sequence>
<dbReference type="InterPro" id="IPR038670">
    <property type="entry name" value="HslJ-like_sf"/>
</dbReference>
<feature type="domain" description="DUF306" evidence="2">
    <location>
        <begin position="49"/>
        <end position="156"/>
    </location>
</feature>